<dbReference type="Proteomes" id="UP000663843">
    <property type="component" value="Unassembled WGS sequence"/>
</dbReference>
<dbReference type="InterPro" id="IPR052717">
    <property type="entry name" value="Vacuolar_transposase_reg"/>
</dbReference>
<feature type="compositionally biased region" description="Polar residues" evidence="1">
    <location>
        <begin position="190"/>
        <end position="211"/>
    </location>
</feature>
<feature type="domain" description="HAT C-terminal dimerisation" evidence="2">
    <location>
        <begin position="233"/>
        <end position="309"/>
    </location>
</feature>
<evidence type="ECO:0000313" key="4">
    <source>
        <dbReference type="Proteomes" id="UP000663843"/>
    </source>
</evidence>
<reference evidence="3" key="1">
    <citation type="submission" date="2021-01" db="EMBL/GenBank/DDBJ databases">
        <authorList>
            <person name="Kaushik A."/>
        </authorList>
    </citation>
    <scope>NUCLEOTIDE SEQUENCE</scope>
    <source>
        <strain evidence="3">AG2-2IIIB</strain>
    </source>
</reference>
<name>A0A8H2WYB1_9AGAM</name>
<dbReference type="GO" id="GO:0046983">
    <property type="term" value="F:protein dimerization activity"/>
    <property type="evidence" value="ECO:0007669"/>
    <property type="project" value="InterPro"/>
</dbReference>
<dbReference type="PANTHER" id="PTHR46169">
    <property type="entry name" value="DNA REPLICATION-RELATED ELEMENT FACTOR, ISOFORM A"/>
    <property type="match status" value="1"/>
</dbReference>
<dbReference type="EMBL" id="CAJMWT010001644">
    <property type="protein sequence ID" value="CAE6412973.1"/>
    <property type="molecule type" value="Genomic_DNA"/>
</dbReference>
<dbReference type="InterPro" id="IPR012337">
    <property type="entry name" value="RNaseH-like_sf"/>
</dbReference>
<protein>
    <recommendedName>
        <fullName evidence="2">HAT C-terminal dimerisation domain-containing protein</fullName>
    </recommendedName>
</protein>
<sequence length="341" mass="38451">MVQRYLELYPAILLYTSLNPGMNIPIVSDKQYKVLQDICSVLSILHSAQELLSAEKTPTLALALPVYEALIDALENATSEFPQLRHAIRMAIGKLVKYVDKARDLPVYALAMAVNPGMKFRWFDEHQNCGPTCQQQACVVTMEAMLEVQQKRHISATQQPQSPLERASQAQRSGFQRLLTIGSRVHRAPNTASGSQNSSTTTQAPDSTTPLSSNKILIANMRIVEAELLRWEQYEWTGSNTLGTVNLVEFWKAHRHVFPLFFQVAMNVLPAQVSSVSSERAFSSSKFTCTPERNKISEEHMEYLQVLKHSLHRCTLTHKNNQTLDFMARIVDPDGDMHLLN</sequence>
<dbReference type="SUPFAM" id="SSF53098">
    <property type="entry name" value="Ribonuclease H-like"/>
    <property type="match status" value="1"/>
</dbReference>
<feature type="region of interest" description="Disordered" evidence="1">
    <location>
        <begin position="186"/>
        <end position="211"/>
    </location>
</feature>
<dbReference type="GO" id="GO:0006357">
    <property type="term" value="P:regulation of transcription by RNA polymerase II"/>
    <property type="evidence" value="ECO:0007669"/>
    <property type="project" value="TreeGrafter"/>
</dbReference>
<accession>A0A8H2WYB1</accession>
<organism evidence="3 4">
    <name type="scientific">Rhizoctonia solani</name>
    <dbReference type="NCBI Taxonomy" id="456999"/>
    <lineage>
        <taxon>Eukaryota</taxon>
        <taxon>Fungi</taxon>
        <taxon>Dikarya</taxon>
        <taxon>Basidiomycota</taxon>
        <taxon>Agaricomycotina</taxon>
        <taxon>Agaricomycetes</taxon>
        <taxon>Cantharellales</taxon>
        <taxon>Ceratobasidiaceae</taxon>
        <taxon>Rhizoctonia</taxon>
    </lineage>
</organism>
<dbReference type="Pfam" id="PF05699">
    <property type="entry name" value="Dimer_Tnp_hAT"/>
    <property type="match status" value="1"/>
</dbReference>
<evidence type="ECO:0000313" key="3">
    <source>
        <dbReference type="EMBL" id="CAE6412973.1"/>
    </source>
</evidence>
<comment type="caution">
    <text evidence="3">The sequence shown here is derived from an EMBL/GenBank/DDBJ whole genome shotgun (WGS) entry which is preliminary data.</text>
</comment>
<dbReference type="PANTHER" id="PTHR46169:SF24">
    <property type="entry name" value="PROTEIN CBG26704"/>
    <property type="match status" value="1"/>
</dbReference>
<dbReference type="InterPro" id="IPR008906">
    <property type="entry name" value="HATC_C_dom"/>
</dbReference>
<gene>
    <name evidence="3" type="ORF">RDB_LOCUS46206</name>
</gene>
<dbReference type="GO" id="GO:0005634">
    <property type="term" value="C:nucleus"/>
    <property type="evidence" value="ECO:0007669"/>
    <property type="project" value="TreeGrafter"/>
</dbReference>
<dbReference type="AlphaFoldDB" id="A0A8H2WYB1"/>
<proteinExistence type="predicted"/>
<evidence type="ECO:0000256" key="1">
    <source>
        <dbReference type="SAM" id="MobiDB-lite"/>
    </source>
</evidence>
<evidence type="ECO:0000259" key="2">
    <source>
        <dbReference type="Pfam" id="PF05699"/>
    </source>
</evidence>